<proteinExistence type="predicted"/>
<name>A0AAJ6FY09_PRORE</name>
<dbReference type="Pfam" id="PF06986">
    <property type="entry name" value="F_T4SS_TraN"/>
    <property type="match status" value="1"/>
</dbReference>
<protein>
    <submittedName>
        <fullName evidence="2">Conjugal transfer protein TraN</fullName>
    </submittedName>
</protein>
<sequence>MKRLLIALCGVGALSLGFAANDYKAGSEFANSLKNTGTDTIKNTNPANIIPNYTANPSESGYYGGVTSGAASGLENAGMKAMNDTEAGQTTMEVMKNRPPDKLDLDAPFLKAGIDMREKAESESGKITVPCQDVMLDKTEITSHQCERTPAASLACTRTAKITWEEVDGWENQTIVVPPSDFAYHWHGDRWSFSFKSPVTGTIQSATLTLNSGFLFNQHVIFMNTTFQMLNASRYTLNARNMALKEGEIIASNRICVGNNGELCRVGIQELVYQAFASTKTATLTLNMMVTVKVKTPSPKIEWVEHCPFDKSEEVKVETQCTEKGGTKTVTVGGKKYDVYSECWQYTDYYAKQSADSGSCGDYMKNPACTIVKTTCIESVGSTCLREQAVFSCEKGLTGGGKMCGVELICASGECDQIKNDKANSFQKAVSALAAVAAAGEDVAELNDVNVRAFTGQRYTCRKAAAGFNNCCKSGGWGSDVGLAHCDSEEKALGKAKSRNLTIYVGSYCSNKVLGVCLQKKEAYCVFDSKLAKIVQEQGRGGQLRIGFGSAKSSDCRGITVDELQAINFDRLNFADFYSDLESGTDIPADQELIDRVKNQIANGLQGQGGQGWQDGFLCYSSVWWYLSRDWPTMRKGSKHERM</sequence>
<dbReference type="Proteomes" id="UP000682358">
    <property type="component" value="Plasmid p15628B_125"/>
</dbReference>
<accession>A0AAJ6FY09</accession>
<dbReference type="InterPro" id="IPR014121">
    <property type="entry name" value="TraN_Ftype"/>
</dbReference>
<evidence type="ECO:0000313" key="2">
    <source>
        <dbReference type="EMBL" id="WHT96115.1"/>
    </source>
</evidence>
<dbReference type="EMBL" id="CP123374">
    <property type="protein sequence ID" value="WHT96115.1"/>
    <property type="molecule type" value="Genomic_DNA"/>
</dbReference>
<evidence type="ECO:0000313" key="3">
    <source>
        <dbReference type="Proteomes" id="UP000682358"/>
    </source>
</evidence>
<gene>
    <name evidence="2" type="ORF">KOF27_22195</name>
</gene>
<reference evidence="2" key="1">
    <citation type="submission" date="2023-04" db="EMBL/GenBank/DDBJ databases">
        <title>Co-integrate Col3M blaNDM-1-harbouring plasmids in clinical Providencia rettgeri isolates from Argentina.</title>
        <authorList>
            <person name="de Belder D."/>
            <person name="Martino F."/>
            <person name="Tijet N."/>
            <person name="Melano R.G."/>
            <person name="Faccone D."/>
            <person name="de Mendieta J.M."/>
            <person name="Rapoport M."/>
            <person name="Albornoz E."/>
            <person name="Petroni A."/>
            <person name="Tuduri E."/>
            <person name="Derdoy L."/>
            <person name="Cogut S."/>
            <person name="Errecalde L."/>
            <person name="Pasteran F."/>
            <person name="Corso A."/>
            <person name="Gomez S.A."/>
        </authorList>
    </citation>
    <scope>NUCLEOTIDE SEQUENCE</scope>
    <source>
        <strain evidence="2">PreM15628</strain>
        <plasmid evidence="2">p15628B_125</plasmid>
    </source>
</reference>
<feature type="chain" id="PRO_5042486959" evidence="1">
    <location>
        <begin position="20"/>
        <end position="643"/>
    </location>
</feature>
<organism evidence="2 3">
    <name type="scientific">Providencia rettgeri</name>
    <dbReference type="NCBI Taxonomy" id="587"/>
    <lineage>
        <taxon>Bacteria</taxon>
        <taxon>Pseudomonadati</taxon>
        <taxon>Pseudomonadota</taxon>
        <taxon>Gammaproteobacteria</taxon>
        <taxon>Enterobacterales</taxon>
        <taxon>Morganellaceae</taxon>
        <taxon>Providencia</taxon>
    </lineage>
</organism>
<geneLocation type="plasmid" evidence="2 3">
    <name>p15628B_125</name>
</geneLocation>
<keyword evidence="1" id="KW-0732">Signal</keyword>
<evidence type="ECO:0000256" key="1">
    <source>
        <dbReference type="SAM" id="SignalP"/>
    </source>
</evidence>
<dbReference type="AlphaFoldDB" id="A0AAJ6FY09"/>
<feature type="signal peptide" evidence="1">
    <location>
        <begin position="1"/>
        <end position="19"/>
    </location>
</feature>
<keyword evidence="2" id="KW-0614">Plasmid</keyword>